<protein>
    <submittedName>
        <fullName evidence="1">Uncharacterized protein</fullName>
    </submittedName>
</protein>
<evidence type="ECO:0000313" key="2">
    <source>
        <dbReference type="Proteomes" id="UP001055879"/>
    </source>
</evidence>
<name>A0ACB8ZH12_ARCLA</name>
<sequence>MIPATETSSDAATTTIERVTGTADPASIGAGAGADENSEYSRATAAVAAEITRINRVRIAPPEAISESRSEKTKAIGEKLSRRRETVVNFGMKEIMRGFDYL</sequence>
<comment type="caution">
    <text evidence="1">The sequence shown here is derived from an EMBL/GenBank/DDBJ whole genome shotgun (WGS) entry which is preliminary data.</text>
</comment>
<accession>A0ACB8ZH12</accession>
<dbReference type="Proteomes" id="UP001055879">
    <property type="component" value="Linkage Group LG10"/>
</dbReference>
<reference evidence="1 2" key="2">
    <citation type="journal article" date="2022" name="Mol. Ecol. Resour.">
        <title>The genomes of chicory, endive, great burdock and yacon provide insights into Asteraceae paleo-polyploidization history and plant inulin production.</title>
        <authorList>
            <person name="Fan W."/>
            <person name="Wang S."/>
            <person name="Wang H."/>
            <person name="Wang A."/>
            <person name="Jiang F."/>
            <person name="Liu H."/>
            <person name="Zhao H."/>
            <person name="Xu D."/>
            <person name="Zhang Y."/>
        </authorList>
    </citation>
    <scope>NUCLEOTIDE SEQUENCE [LARGE SCALE GENOMIC DNA]</scope>
    <source>
        <strain evidence="2">cv. Niubang</strain>
    </source>
</reference>
<reference evidence="2" key="1">
    <citation type="journal article" date="2022" name="Mol. Ecol. Resour.">
        <title>The genomes of chicory, endive, great burdock and yacon provide insights into Asteraceae palaeo-polyploidization history and plant inulin production.</title>
        <authorList>
            <person name="Fan W."/>
            <person name="Wang S."/>
            <person name="Wang H."/>
            <person name="Wang A."/>
            <person name="Jiang F."/>
            <person name="Liu H."/>
            <person name="Zhao H."/>
            <person name="Xu D."/>
            <person name="Zhang Y."/>
        </authorList>
    </citation>
    <scope>NUCLEOTIDE SEQUENCE [LARGE SCALE GENOMIC DNA]</scope>
    <source>
        <strain evidence="2">cv. Niubang</strain>
    </source>
</reference>
<proteinExistence type="predicted"/>
<keyword evidence="2" id="KW-1185">Reference proteome</keyword>
<dbReference type="EMBL" id="CM042056">
    <property type="protein sequence ID" value="KAI3696979.1"/>
    <property type="molecule type" value="Genomic_DNA"/>
</dbReference>
<evidence type="ECO:0000313" key="1">
    <source>
        <dbReference type="EMBL" id="KAI3696979.1"/>
    </source>
</evidence>
<gene>
    <name evidence="1" type="ORF">L6452_29652</name>
</gene>
<organism evidence="1 2">
    <name type="scientific">Arctium lappa</name>
    <name type="common">Greater burdock</name>
    <name type="synonym">Lappa major</name>
    <dbReference type="NCBI Taxonomy" id="4217"/>
    <lineage>
        <taxon>Eukaryota</taxon>
        <taxon>Viridiplantae</taxon>
        <taxon>Streptophyta</taxon>
        <taxon>Embryophyta</taxon>
        <taxon>Tracheophyta</taxon>
        <taxon>Spermatophyta</taxon>
        <taxon>Magnoliopsida</taxon>
        <taxon>eudicotyledons</taxon>
        <taxon>Gunneridae</taxon>
        <taxon>Pentapetalae</taxon>
        <taxon>asterids</taxon>
        <taxon>campanulids</taxon>
        <taxon>Asterales</taxon>
        <taxon>Asteraceae</taxon>
        <taxon>Carduoideae</taxon>
        <taxon>Cardueae</taxon>
        <taxon>Arctiinae</taxon>
        <taxon>Arctium</taxon>
    </lineage>
</organism>